<dbReference type="AlphaFoldDB" id="A0A840P420"/>
<accession>A0A840P420</accession>
<evidence type="ECO:0000313" key="4">
    <source>
        <dbReference type="Proteomes" id="UP000578449"/>
    </source>
</evidence>
<dbReference type="PROSITE" id="PS51318">
    <property type="entry name" value="TAT"/>
    <property type="match status" value="1"/>
</dbReference>
<comment type="caution">
    <text evidence="3">The sequence shown here is derived from an EMBL/GenBank/DDBJ whole genome shotgun (WGS) entry which is preliminary data.</text>
</comment>
<dbReference type="Pfam" id="PF06259">
    <property type="entry name" value="Abhydrolase_8"/>
    <property type="match status" value="1"/>
</dbReference>
<feature type="chain" id="PRO_5038371856" description="DUF1023 domain-containing protein" evidence="1">
    <location>
        <begin position="21"/>
        <end position="269"/>
    </location>
</feature>
<feature type="domain" description="DUF1023" evidence="2">
    <location>
        <begin position="44"/>
        <end position="213"/>
    </location>
</feature>
<keyword evidence="4" id="KW-1185">Reference proteome</keyword>
<dbReference type="InterPro" id="IPR010427">
    <property type="entry name" value="DUF1023"/>
</dbReference>
<keyword evidence="1" id="KW-0732">Signal</keyword>
<dbReference type="Proteomes" id="UP000578449">
    <property type="component" value="Unassembled WGS sequence"/>
</dbReference>
<feature type="signal peptide" evidence="1">
    <location>
        <begin position="1"/>
        <end position="20"/>
    </location>
</feature>
<reference evidence="3 4" key="1">
    <citation type="submission" date="2020-08" db="EMBL/GenBank/DDBJ databases">
        <title>Genomic Encyclopedia of Type Strains, Phase IV (KMG-IV): sequencing the most valuable type-strain genomes for metagenomic binning, comparative biology and taxonomic classification.</title>
        <authorList>
            <person name="Goeker M."/>
        </authorList>
    </citation>
    <scope>NUCLEOTIDE SEQUENCE [LARGE SCALE GENOMIC DNA]</scope>
    <source>
        <strain evidence="3 4">DSM 45615</strain>
    </source>
</reference>
<dbReference type="RefSeq" id="WP_185048786.1">
    <property type="nucleotide sequence ID" value="NZ_BAABIX010000028.1"/>
</dbReference>
<proteinExistence type="predicted"/>
<dbReference type="InterPro" id="IPR006311">
    <property type="entry name" value="TAT_signal"/>
</dbReference>
<gene>
    <name evidence="3" type="ORF">HNP84_001700</name>
</gene>
<protein>
    <recommendedName>
        <fullName evidence="2">DUF1023 domain-containing protein</fullName>
    </recommendedName>
</protein>
<dbReference type="Gene3D" id="3.40.50.1820">
    <property type="entry name" value="alpha/beta hydrolase"/>
    <property type="match status" value="1"/>
</dbReference>
<dbReference type="InterPro" id="IPR029058">
    <property type="entry name" value="AB_hydrolase_fold"/>
</dbReference>
<dbReference type="EMBL" id="JACHGN010000003">
    <property type="protein sequence ID" value="MBB5131987.1"/>
    <property type="molecule type" value="Genomic_DNA"/>
</dbReference>
<sequence>MFVRGLGALRLGRRTALAVAAGVTGVAAVASTGGAGGAAAPGARVVRVYGDAAGAEHVAIIVPGSDTTPATFDGGRAKPYSTPGGGARALVAQARELDPKARLAVIAWLGYDAPRTYSLAAVTEDLAVAGARELRRTVARVRAATGAEVTLLCHSYGSVVCAKALPGLAGVRDVAVFGSPGLRAASAAELGTRARVWAGRGGTDWIGNVPHVSIGPLGFGRDPMDRGFGARIFAAGGGGHSDYLRPGGESLRNLALIALGRASEVRRGG</sequence>
<organism evidence="3 4">
    <name type="scientific">Thermocatellispora tengchongensis</name>
    <dbReference type="NCBI Taxonomy" id="1073253"/>
    <lineage>
        <taxon>Bacteria</taxon>
        <taxon>Bacillati</taxon>
        <taxon>Actinomycetota</taxon>
        <taxon>Actinomycetes</taxon>
        <taxon>Streptosporangiales</taxon>
        <taxon>Streptosporangiaceae</taxon>
        <taxon>Thermocatellispora</taxon>
    </lineage>
</organism>
<evidence type="ECO:0000256" key="1">
    <source>
        <dbReference type="SAM" id="SignalP"/>
    </source>
</evidence>
<name>A0A840P420_9ACTN</name>
<evidence type="ECO:0000259" key="2">
    <source>
        <dbReference type="Pfam" id="PF06259"/>
    </source>
</evidence>
<evidence type="ECO:0000313" key="3">
    <source>
        <dbReference type="EMBL" id="MBB5131987.1"/>
    </source>
</evidence>